<evidence type="ECO:0000259" key="15">
    <source>
        <dbReference type="PROSITE" id="PS50878"/>
    </source>
</evidence>
<protein>
    <recommendedName>
        <fullName evidence="19">Reverse transcriptase</fullName>
    </recommendedName>
</protein>
<evidence type="ECO:0000256" key="11">
    <source>
        <dbReference type="ARBA" id="ARBA00022918"/>
    </source>
</evidence>
<name>A0AAV0CJA1_9ASTE</name>
<keyword evidence="4" id="KW-0540">Nuclease</keyword>
<sequence>MAPTELKELHKQLQELLEKGFIRPSFSPWGAPVLFVKKKDGSMRLCIDYRELNKVTIKNRYPLPRIDDLFDQLKGATTFSKIDLRSGYHQLRVKNEDIPKTAFRSRYGHYEFVVMPFGLTNAPAVFMDLMNRVFSEYLDKFVIVFIDDILVYSKSKEEHEGHLRVVLRTLREHKLYAKFSKCEFWLGQVAFLGHVISKEGIAVDASKISAVRDWVRPMNASEVRSFLGLAGYYRKFVEGFSKIALPLTTLTRKGKRFEWTDRCEESFQKIKECLTSAPVLALPEGTGEFVIYCDASKMGLGAVLMQNDRVIAFASRQLKDYEQNYPTHDLELAAVIHALKIWRHYLYGVQCKIYTDHQSLKYIFTQKELNMRQRRWLELVKDYDCEILYHPGKANRVADALSRKTHASIALMKTIHPELRKEIDAFGLEMVVQGRLMAIMATPSIFEDMGNKQEEDPNLVEIKKGIHEGKSSDFQVDDKGVLKFRGRLCIPNVEEFKKKILKEAHGTPFAMHPGVTKMYSDLKQSFWWKGMKKDVAKFVQSCLTCQQIKVEHQRPGGELQPIQIPEWKWEDISMDFIVGLPKTTGGFDGIWVIVDRLTKSAHFIPIAVTMNVEKLAWLYVREIVRLHGVPKTIISDRDSKFTSHFWECVQRSLGTRLKYSTAFHPQTDGQTERVNRVLEDMLRACAIDFQGSWVKYLSLAEFAYNNSYQATIGKAPYEALYGRRCRSPITWFESGEKRVMEEQLEGRTEIIEETSEAIKTIRQRIEAAQCRQKSYADTKRRPLEFQEGDRVFVKVTPMKGVMRFGKRGKLSPRFVGPYEITKKVGKVAYELALPEEMAGIHNVFHISMLKRYFESPEHILVPPQVQTQPNMTYEERPVKILDREIKRLRNKEIALVKVLWRNHKIEEATWEPEDAMRKRYPELF</sequence>
<dbReference type="InterPro" id="IPR043128">
    <property type="entry name" value="Rev_trsase/Diguanyl_cyclase"/>
</dbReference>
<keyword evidence="8" id="KW-0378">Hydrolase</keyword>
<keyword evidence="2" id="KW-0808">Transferase</keyword>
<comment type="caution">
    <text evidence="17">The sequence shown here is derived from an EMBL/GenBank/DDBJ whole genome shotgun (WGS) entry which is preliminary data.</text>
</comment>
<dbReference type="Pfam" id="PF00078">
    <property type="entry name" value="RVT_1"/>
    <property type="match status" value="1"/>
</dbReference>
<dbReference type="GO" id="GO:0006310">
    <property type="term" value="P:DNA recombination"/>
    <property type="evidence" value="ECO:0007669"/>
    <property type="project" value="UniProtKB-KW"/>
</dbReference>
<feature type="domain" description="Integrase catalytic" evidence="16">
    <location>
        <begin position="561"/>
        <end position="724"/>
    </location>
</feature>
<keyword evidence="10" id="KW-0229">DNA integration</keyword>
<dbReference type="Proteomes" id="UP001152523">
    <property type="component" value="Unassembled WGS sequence"/>
</dbReference>
<keyword evidence="7" id="KW-0255">Endonuclease</keyword>
<keyword evidence="11" id="KW-0695">RNA-directed DNA polymerase</keyword>
<dbReference type="InterPro" id="IPR000477">
    <property type="entry name" value="RT_dom"/>
</dbReference>
<dbReference type="GO" id="GO:0003677">
    <property type="term" value="F:DNA binding"/>
    <property type="evidence" value="ECO:0007669"/>
    <property type="project" value="UniProtKB-KW"/>
</dbReference>
<dbReference type="GO" id="GO:0003887">
    <property type="term" value="F:DNA-directed DNA polymerase activity"/>
    <property type="evidence" value="ECO:0007669"/>
    <property type="project" value="UniProtKB-KW"/>
</dbReference>
<evidence type="ECO:0000313" key="18">
    <source>
        <dbReference type="Proteomes" id="UP001152523"/>
    </source>
</evidence>
<dbReference type="GO" id="GO:0003964">
    <property type="term" value="F:RNA-directed DNA polymerase activity"/>
    <property type="evidence" value="ECO:0007669"/>
    <property type="project" value="UniProtKB-KW"/>
</dbReference>
<evidence type="ECO:0000256" key="4">
    <source>
        <dbReference type="ARBA" id="ARBA00022722"/>
    </source>
</evidence>
<dbReference type="GO" id="GO:0004519">
    <property type="term" value="F:endonuclease activity"/>
    <property type="evidence" value="ECO:0007669"/>
    <property type="project" value="UniProtKB-KW"/>
</dbReference>
<evidence type="ECO:0008006" key="19">
    <source>
        <dbReference type="Google" id="ProtNLM"/>
    </source>
</evidence>
<dbReference type="CDD" id="cd01647">
    <property type="entry name" value="RT_LTR"/>
    <property type="match status" value="1"/>
</dbReference>
<evidence type="ECO:0000256" key="13">
    <source>
        <dbReference type="ARBA" id="ARBA00023125"/>
    </source>
</evidence>
<evidence type="ECO:0000256" key="10">
    <source>
        <dbReference type="ARBA" id="ARBA00022908"/>
    </source>
</evidence>
<dbReference type="Pfam" id="PF24626">
    <property type="entry name" value="SH3_Tf2-1"/>
    <property type="match status" value="1"/>
</dbReference>
<dbReference type="InterPro" id="IPR056924">
    <property type="entry name" value="SH3_Tf2-1"/>
</dbReference>
<keyword evidence="13" id="KW-0238">DNA-binding</keyword>
<dbReference type="PANTHER" id="PTHR37984:SF5">
    <property type="entry name" value="PROTEIN NYNRIN-LIKE"/>
    <property type="match status" value="1"/>
</dbReference>
<dbReference type="InterPro" id="IPR050951">
    <property type="entry name" value="Retrovirus_Pol_polyprotein"/>
</dbReference>
<evidence type="ECO:0000256" key="14">
    <source>
        <dbReference type="ARBA" id="ARBA00023172"/>
    </source>
</evidence>
<feature type="domain" description="Reverse transcriptase" evidence="15">
    <location>
        <begin position="17"/>
        <end position="196"/>
    </location>
</feature>
<keyword evidence="3" id="KW-0548">Nucleotidyltransferase</keyword>
<dbReference type="Pfam" id="PF17917">
    <property type="entry name" value="RT_RNaseH"/>
    <property type="match status" value="1"/>
</dbReference>
<dbReference type="FunFam" id="3.30.70.270:FF:000020">
    <property type="entry name" value="Transposon Tf2-6 polyprotein-like Protein"/>
    <property type="match status" value="1"/>
</dbReference>
<dbReference type="FunFam" id="1.10.340.70:FF:000001">
    <property type="entry name" value="Retrovirus-related Pol polyprotein from transposon gypsy-like Protein"/>
    <property type="match status" value="1"/>
</dbReference>
<evidence type="ECO:0000256" key="9">
    <source>
        <dbReference type="ARBA" id="ARBA00022842"/>
    </source>
</evidence>
<dbReference type="Gene3D" id="3.10.20.370">
    <property type="match status" value="1"/>
</dbReference>
<evidence type="ECO:0000313" key="17">
    <source>
        <dbReference type="EMBL" id="CAH9076112.1"/>
    </source>
</evidence>
<dbReference type="GO" id="GO:0046872">
    <property type="term" value="F:metal ion binding"/>
    <property type="evidence" value="ECO:0007669"/>
    <property type="project" value="UniProtKB-KW"/>
</dbReference>
<dbReference type="Pfam" id="PF17921">
    <property type="entry name" value="Integrase_H2C2"/>
    <property type="match status" value="1"/>
</dbReference>
<keyword evidence="1" id="KW-0645">Protease</keyword>
<accession>A0AAV0CJA1</accession>
<proteinExistence type="predicted"/>
<dbReference type="InterPro" id="IPR041373">
    <property type="entry name" value="RT_RNaseH"/>
</dbReference>
<keyword evidence="12" id="KW-0239">DNA-directed DNA polymerase</keyword>
<keyword evidence="9" id="KW-0460">Magnesium</keyword>
<gene>
    <name evidence="17" type="ORF">CEPIT_LOCUS5768</name>
</gene>
<evidence type="ECO:0000256" key="5">
    <source>
        <dbReference type="ARBA" id="ARBA00022723"/>
    </source>
</evidence>
<dbReference type="SUPFAM" id="SSF54160">
    <property type="entry name" value="Chromo domain-like"/>
    <property type="match status" value="1"/>
</dbReference>
<evidence type="ECO:0000256" key="12">
    <source>
        <dbReference type="ARBA" id="ARBA00022932"/>
    </source>
</evidence>
<evidence type="ECO:0000256" key="1">
    <source>
        <dbReference type="ARBA" id="ARBA00022670"/>
    </source>
</evidence>
<keyword evidence="14" id="KW-0233">DNA recombination</keyword>
<evidence type="ECO:0000256" key="7">
    <source>
        <dbReference type="ARBA" id="ARBA00022759"/>
    </source>
</evidence>
<evidence type="ECO:0000256" key="3">
    <source>
        <dbReference type="ARBA" id="ARBA00022695"/>
    </source>
</evidence>
<dbReference type="GO" id="GO:0015074">
    <property type="term" value="P:DNA integration"/>
    <property type="evidence" value="ECO:0007669"/>
    <property type="project" value="UniProtKB-KW"/>
</dbReference>
<dbReference type="EMBL" id="CAMAPF010000030">
    <property type="protein sequence ID" value="CAH9076112.1"/>
    <property type="molecule type" value="Genomic_DNA"/>
</dbReference>
<dbReference type="GO" id="GO:0004190">
    <property type="term" value="F:aspartic-type endopeptidase activity"/>
    <property type="evidence" value="ECO:0007669"/>
    <property type="project" value="UniProtKB-KW"/>
</dbReference>
<evidence type="ECO:0000259" key="16">
    <source>
        <dbReference type="PROSITE" id="PS50994"/>
    </source>
</evidence>
<dbReference type="PROSITE" id="PS50994">
    <property type="entry name" value="INTEGRASE"/>
    <property type="match status" value="1"/>
</dbReference>
<dbReference type="Gene3D" id="3.30.70.270">
    <property type="match status" value="2"/>
</dbReference>
<keyword evidence="6" id="KW-0064">Aspartyl protease</keyword>
<dbReference type="Gene3D" id="1.10.340.70">
    <property type="match status" value="1"/>
</dbReference>
<dbReference type="SUPFAM" id="SSF53098">
    <property type="entry name" value="Ribonuclease H-like"/>
    <property type="match status" value="1"/>
</dbReference>
<keyword evidence="18" id="KW-1185">Reference proteome</keyword>
<dbReference type="InterPro" id="IPR016197">
    <property type="entry name" value="Chromo-like_dom_sf"/>
</dbReference>
<dbReference type="InterPro" id="IPR041588">
    <property type="entry name" value="Integrase_H2C2"/>
</dbReference>
<dbReference type="PROSITE" id="PS50878">
    <property type="entry name" value="RT_POL"/>
    <property type="match status" value="1"/>
</dbReference>
<dbReference type="FunFam" id="3.10.10.10:FF:000007">
    <property type="entry name" value="Retrovirus-related Pol polyprotein from transposon 17.6-like Protein"/>
    <property type="match status" value="1"/>
</dbReference>
<evidence type="ECO:0000256" key="8">
    <source>
        <dbReference type="ARBA" id="ARBA00022801"/>
    </source>
</evidence>
<dbReference type="InterPro" id="IPR036397">
    <property type="entry name" value="RNaseH_sf"/>
</dbReference>
<dbReference type="CDD" id="cd09274">
    <property type="entry name" value="RNase_HI_RT_Ty3"/>
    <property type="match status" value="1"/>
</dbReference>
<reference evidence="17" key="1">
    <citation type="submission" date="2022-07" db="EMBL/GenBank/DDBJ databases">
        <authorList>
            <person name="Macas J."/>
            <person name="Novak P."/>
            <person name="Neumann P."/>
        </authorList>
    </citation>
    <scope>NUCLEOTIDE SEQUENCE</scope>
</reference>
<dbReference type="InterPro" id="IPR012337">
    <property type="entry name" value="RNaseH-like_sf"/>
</dbReference>
<dbReference type="FunFam" id="3.10.20.370:FF:000001">
    <property type="entry name" value="Retrovirus-related Pol polyprotein from transposon 17.6-like protein"/>
    <property type="match status" value="1"/>
</dbReference>
<dbReference type="SUPFAM" id="SSF56672">
    <property type="entry name" value="DNA/RNA polymerases"/>
    <property type="match status" value="1"/>
</dbReference>
<evidence type="ECO:0000256" key="2">
    <source>
        <dbReference type="ARBA" id="ARBA00022679"/>
    </source>
</evidence>
<organism evidence="17 18">
    <name type="scientific">Cuscuta epithymum</name>
    <dbReference type="NCBI Taxonomy" id="186058"/>
    <lineage>
        <taxon>Eukaryota</taxon>
        <taxon>Viridiplantae</taxon>
        <taxon>Streptophyta</taxon>
        <taxon>Embryophyta</taxon>
        <taxon>Tracheophyta</taxon>
        <taxon>Spermatophyta</taxon>
        <taxon>Magnoliopsida</taxon>
        <taxon>eudicotyledons</taxon>
        <taxon>Gunneridae</taxon>
        <taxon>Pentapetalae</taxon>
        <taxon>asterids</taxon>
        <taxon>lamiids</taxon>
        <taxon>Solanales</taxon>
        <taxon>Convolvulaceae</taxon>
        <taxon>Cuscuteae</taxon>
        <taxon>Cuscuta</taxon>
        <taxon>Cuscuta subgen. Cuscuta</taxon>
    </lineage>
</organism>
<evidence type="ECO:0000256" key="6">
    <source>
        <dbReference type="ARBA" id="ARBA00022750"/>
    </source>
</evidence>
<dbReference type="GO" id="GO:0006508">
    <property type="term" value="P:proteolysis"/>
    <property type="evidence" value="ECO:0007669"/>
    <property type="project" value="UniProtKB-KW"/>
</dbReference>
<dbReference type="Gene3D" id="3.30.420.10">
    <property type="entry name" value="Ribonuclease H-like superfamily/Ribonuclease H"/>
    <property type="match status" value="1"/>
</dbReference>
<dbReference type="InterPro" id="IPR043502">
    <property type="entry name" value="DNA/RNA_pol_sf"/>
</dbReference>
<dbReference type="AlphaFoldDB" id="A0AAV0CJA1"/>
<dbReference type="InterPro" id="IPR001584">
    <property type="entry name" value="Integrase_cat-core"/>
</dbReference>
<keyword evidence="5" id="KW-0479">Metal-binding</keyword>
<dbReference type="Gene3D" id="3.10.10.10">
    <property type="entry name" value="HIV Type 1 Reverse Transcriptase, subunit A, domain 1"/>
    <property type="match status" value="1"/>
</dbReference>
<dbReference type="PANTHER" id="PTHR37984">
    <property type="entry name" value="PROTEIN CBG26694"/>
    <property type="match status" value="1"/>
</dbReference>